<dbReference type="Proteomes" id="UP001148838">
    <property type="component" value="Unassembled WGS sequence"/>
</dbReference>
<dbReference type="EMBL" id="JAJSOF020000033">
    <property type="protein sequence ID" value="KAJ4429672.1"/>
    <property type="molecule type" value="Genomic_DNA"/>
</dbReference>
<evidence type="ECO:0000313" key="2">
    <source>
        <dbReference type="Proteomes" id="UP001148838"/>
    </source>
</evidence>
<name>A0ABQ8S6K7_PERAM</name>
<proteinExistence type="predicted"/>
<reference evidence="1 2" key="1">
    <citation type="journal article" date="2022" name="Allergy">
        <title>Genome assembly and annotation of Periplaneta americana reveal a comprehensive cockroach allergen profile.</title>
        <authorList>
            <person name="Wang L."/>
            <person name="Xiong Q."/>
            <person name="Saelim N."/>
            <person name="Wang L."/>
            <person name="Nong W."/>
            <person name="Wan A.T."/>
            <person name="Shi M."/>
            <person name="Liu X."/>
            <person name="Cao Q."/>
            <person name="Hui J.H.L."/>
            <person name="Sookrung N."/>
            <person name="Leung T.F."/>
            <person name="Tungtrongchitr A."/>
            <person name="Tsui S.K.W."/>
        </authorList>
    </citation>
    <scope>NUCLEOTIDE SEQUENCE [LARGE SCALE GENOMIC DNA]</scope>
    <source>
        <strain evidence="1">PWHHKU_190912</strain>
    </source>
</reference>
<organism evidence="1 2">
    <name type="scientific">Periplaneta americana</name>
    <name type="common">American cockroach</name>
    <name type="synonym">Blatta americana</name>
    <dbReference type="NCBI Taxonomy" id="6978"/>
    <lineage>
        <taxon>Eukaryota</taxon>
        <taxon>Metazoa</taxon>
        <taxon>Ecdysozoa</taxon>
        <taxon>Arthropoda</taxon>
        <taxon>Hexapoda</taxon>
        <taxon>Insecta</taxon>
        <taxon>Pterygota</taxon>
        <taxon>Neoptera</taxon>
        <taxon>Polyneoptera</taxon>
        <taxon>Dictyoptera</taxon>
        <taxon>Blattodea</taxon>
        <taxon>Blattoidea</taxon>
        <taxon>Blattidae</taxon>
        <taxon>Blattinae</taxon>
        <taxon>Periplaneta</taxon>
    </lineage>
</organism>
<comment type="caution">
    <text evidence="1">The sequence shown here is derived from an EMBL/GenBank/DDBJ whole genome shotgun (WGS) entry which is preliminary data.</text>
</comment>
<sequence length="136" mass="15979">MSPGSSTESYPAFARIGLRENPGKTLNQVLQFSFIIQRLCMQCECIYWTTVLVNYLIMDRTGKNSLRHRDSNRGFQLYVLTLYPLSHTGFQFRWRTESPQFKFYLTVFPLVTYPHVLCHRICDSGTMTVQEFYITI</sequence>
<keyword evidence="2" id="KW-1185">Reference proteome</keyword>
<evidence type="ECO:0000313" key="1">
    <source>
        <dbReference type="EMBL" id="KAJ4429672.1"/>
    </source>
</evidence>
<protein>
    <submittedName>
        <fullName evidence="1">Uncharacterized protein</fullName>
    </submittedName>
</protein>
<gene>
    <name evidence="1" type="ORF">ANN_21873</name>
</gene>
<accession>A0ABQ8S6K7</accession>